<dbReference type="AlphaFoldDB" id="A0A948S0A5"/>
<dbReference type="EMBL" id="JAHJDP010000107">
    <property type="protein sequence ID" value="MBU2692953.1"/>
    <property type="molecule type" value="Genomic_DNA"/>
</dbReference>
<evidence type="ECO:0000313" key="2">
    <source>
        <dbReference type="EMBL" id="MBU2692953.1"/>
    </source>
</evidence>
<comment type="caution">
    <text evidence="2">The sequence shown here is derived from an EMBL/GenBank/DDBJ whole genome shotgun (WGS) entry which is preliminary data.</text>
</comment>
<dbReference type="Proteomes" id="UP000777784">
    <property type="component" value="Unassembled WGS sequence"/>
</dbReference>
<feature type="chain" id="PRO_5037599627" evidence="1">
    <location>
        <begin position="21"/>
        <end position="177"/>
    </location>
</feature>
<sequence>MRRTLAVIVLCVWGAVSAGATSDSGITTQQPGLLKIPTQSTPWLLGSVSGLEKLQVSNSVSFGYSSGGFLEGPSGDYLTHLTYPVSSTLKMRMSLGVDWNPAFADAFGGNQTEFGIRDLQVTWNPSRHTQISFGYASYRGYQPWQFRPANDALGYYPGYRPWWGGDDVTQESDETSP</sequence>
<evidence type="ECO:0000313" key="3">
    <source>
        <dbReference type="Proteomes" id="UP000777784"/>
    </source>
</evidence>
<name>A0A948S0A5_UNCEI</name>
<protein>
    <submittedName>
        <fullName evidence="2">Uncharacterized protein</fullName>
    </submittedName>
</protein>
<organism evidence="2 3">
    <name type="scientific">Eiseniibacteriota bacterium</name>
    <dbReference type="NCBI Taxonomy" id="2212470"/>
    <lineage>
        <taxon>Bacteria</taxon>
        <taxon>Candidatus Eiseniibacteriota</taxon>
    </lineage>
</organism>
<gene>
    <name evidence="2" type="ORF">KJ970_18705</name>
</gene>
<accession>A0A948S0A5</accession>
<feature type="signal peptide" evidence="1">
    <location>
        <begin position="1"/>
        <end position="20"/>
    </location>
</feature>
<proteinExistence type="predicted"/>
<reference evidence="2" key="1">
    <citation type="submission" date="2021-05" db="EMBL/GenBank/DDBJ databases">
        <title>Energy efficiency and biological interactions define the core microbiome of deep oligotrophic groundwater.</title>
        <authorList>
            <person name="Mehrshad M."/>
            <person name="Lopez-Fernandez M."/>
            <person name="Bell E."/>
            <person name="Bernier-Latmani R."/>
            <person name="Bertilsson S."/>
            <person name="Dopson M."/>
        </authorList>
    </citation>
    <scope>NUCLEOTIDE SEQUENCE</scope>
    <source>
        <strain evidence="2">Modern_marine.mb.64</strain>
    </source>
</reference>
<keyword evidence="1" id="KW-0732">Signal</keyword>
<evidence type="ECO:0000256" key="1">
    <source>
        <dbReference type="SAM" id="SignalP"/>
    </source>
</evidence>